<dbReference type="Pfam" id="PF10112">
    <property type="entry name" value="Halogen_Hydrol"/>
    <property type="match status" value="1"/>
</dbReference>
<dbReference type="RefSeq" id="WP_200683385.1">
    <property type="nucleotide sequence ID" value="NZ_JAEPRQ010000001.1"/>
</dbReference>
<dbReference type="EMBL" id="JAEPRQ010000001">
    <property type="protein sequence ID" value="MBK4214686.1"/>
    <property type="molecule type" value="Genomic_DNA"/>
</dbReference>
<comment type="caution">
    <text evidence="3">The sequence shown here is derived from an EMBL/GenBank/DDBJ whole genome shotgun (WGS) entry which is preliminary data.</text>
</comment>
<dbReference type="InterPro" id="IPR018770">
    <property type="entry name" value="ChloroindolylP_hydrolase"/>
</dbReference>
<evidence type="ECO:0000313" key="3">
    <source>
        <dbReference type="EMBL" id="MBK4214686.1"/>
    </source>
</evidence>
<organism evidence="3 4">
    <name type="scientific">Paracoccus caeni</name>
    <dbReference type="NCBI Taxonomy" id="657651"/>
    <lineage>
        <taxon>Bacteria</taxon>
        <taxon>Pseudomonadati</taxon>
        <taxon>Pseudomonadota</taxon>
        <taxon>Alphaproteobacteria</taxon>
        <taxon>Rhodobacterales</taxon>
        <taxon>Paracoccaceae</taxon>
        <taxon>Paracoccus</taxon>
    </lineage>
</organism>
<accession>A0A934S9L7</accession>
<keyword evidence="1" id="KW-0175">Coiled coil</keyword>
<feature type="region of interest" description="Disordered" evidence="2">
    <location>
        <begin position="1"/>
        <end position="27"/>
    </location>
</feature>
<gene>
    <name evidence="3" type="ORF">JJJ17_01960</name>
</gene>
<keyword evidence="4" id="KW-1185">Reference proteome</keyword>
<sequence>MSERFGGRYSPDGSRRDHRNAEVQQTLPEPRIRHRLAGRPKWVTIASSPFLALAFFQSPTGMFTDLAAFGLIASGMWMTREGLVAEAAYEVRRVAKRPAIPRKLFGGVLAALGLGIGVAEPGVLTDGVLVGVAGMILHVLSFGTDPMRDKGATGVDDFQQDRAHRMIQEAEDLLDQMRDAILRAGDLQLERRVDRFAATVEGLFDRVRDNPGDLSGARRYMGIYLMGARDATVKFASLYGRTRDASVRASYETFLDDLEKDFKAKSRKLLDSDRSDLDIEISVLRDRLMREGVQPETEPKALVSDQAQTLDDLLSYDVTKEKTR</sequence>
<reference evidence="3" key="1">
    <citation type="submission" date="2021-01" db="EMBL/GenBank/DDBJ databases">
        <title>Paracoccus amoyensis sp. nov., isolated from the surface seawater along the coast of Xiamen Island, China.</title>
        <authorList>
            <person name="Lyu L."/>
        </authorList>
    </citation>
    <scope>NUCLEOTIDE SEQUENCE</scope>
    <source>
        <strain evidence="3">MJ17</strain>
    </source>
</reference>
<evidence type="ECO:0000256" key="2">
    <source>
        <dbReference type="SAM" id="MobiDB-lite"/>
    </source>
</evidence>
<dbReference type="AlphaFoldDB" id="A0A934S9L7"/>
<feature type="coiled-coil region" evidence="1">
    <location>
        <begin position="160"/>
        <end position="187"/>
    </location>
</feature>
<name>A0A934S9L7_9RHOB</name>
<proteinExistence type="predicted"/>
<dbReference type="Proteomes" id="UP000640485">
    <property type="component" value="Unassembled WGS sequence"/>
</dbReference>
<evidence type="ECO:0000256" key="1">
    <source>
        <dbReference type="SAM" id="Coils"/>
    </source>
</evidence>
<evidence type="ECO:0000313" key="4">
    <source>
        <dbReference type="Proteomes" id="UP000640485"/>
    </source>
</evidence>
<protein>
    <submittedName>
        <fullName evidence="3">5-bromo-4-chloroindolyl phosphate hydrolysis family protein</fullName>
    </submittedName>
</protein>